<organism evidence="6 7">
    <name type="scientific">Saccharomycopsis crataegensis</name>
    <dbReference type="NCBI Taxonomy" id="43959"/>
    <lineage>
        <taxon>Eukaryota</taxon>
        <taxon>Fungi</taxon>
        <taxon>Dikarya</taxon>
        <taxon>Ascomycota</taxon>
        <taxon>Saccharomycotina</taxon>
        <taxon>Saccharomycetes</taxon>
        <taxon>Saccharomycopsidaceae</taxon>
        <taxon>Saccharomycopsis</taxon>
    </lineage>
</organism>
<reference evidence="6 7" key="1">
    <citation type="journal article" date="2023" name="Elife">
        <title>Identification of key yeast species and microbe-microbe interactions impacting larval growth of Drosophila in the wild.</title>
        <authorList>
            <person name="Mure A."/>
            <person name="Sugiura Y."/>
            <person name="Maeda R."/>
            <person name="Honda K."/>
            <person name="Sakurai N."/>
            <person name="Takahashi Y."/>
            <person name="Watada M."/>
            <person name="Katoh T."/>
            <person name="Gotoh A."/>
            <person name="Gotoh Y."/>
            <person name="Taniguchi I."/>
            <person name="Nakamura K."/>
            <person name="Hayashi T."/>
            <person name="Katayama T."/>
            <person name="Uemura T."/>
            <person name="Hattori Y."/>
        </authorList>
    </citation>
    <scope>NUCLEOTIDE SEQUENCE [LARGE SCALE GENOMIC DNA]</scope>
    <source>
        <strain evidence="6 7">SC-9</strain>
    </source>
</reference>
<dbReference type="PROSITE" id="PS50294">
    <property type="entry name" value="WD_REPEATS_REGION"/>
    <property type="match status" value="3"/>
</dbReference>
<comment type="caution">
    <text evidence="6">The sequence shown here is derived from an EMBL/GenBank/DDBJ whole genome shotgun (WGS) entry which is preliminary data.</text>
</comment>
<dbReference type="InterPro" id="IPR020472">
    <property type="entry name" value="WD40_PAC1"/>
</dbReference>
<dbReference type="GO" id="GO:0031931">
    <property type="term" value="C:TORC1 complex"/>
    <property type="evidence" value="ECO:0007669"/>
    <property type="project" value="InterPro"/>
</dbReference>
<dbReference type="PANTHER" id="PTHR19842">
    <property type="entry name" value="G BETA-LIKE PROTEIN GBL"/>
    <property type="match status" value="1"/>
</dbReference>
<dbReference type="PANTHER" id="PTHR19842:SF0">
    <property type="entry name" value="TARGET OF RAPAMYCIN COMPLEX SUBUNIT LST8"/>
    <property type="match status" value="1"/>
</dbReference>
<keyword evidence="3 5" id="KW-0853">WD repeat</keyword>
<evidence type="ECO:0000256" key="3">
    <source>
        <dbReference type="ARBA" id="ARBA00022574"/>
    </source>
</evidence>
<gene>
    <name evidence="6" type="ORF">DASC09_057250</name>
</gene>
<feature type="repeat" description="WD" evidence="5">
    <location>
        <begin position="68"/>
        <end position="109"/>
    </location>
</feature>
<accession>A0AAV5QV40</accession>
<dbReference type="PRINTS" id="PR00320">
    <property type="entry name" value="GPROTEINBRPT"/>
</dbReference>
<evidence type="ECO:0000256" key="4">
    <source>
        <dbReference type="ARBA" id="ARBA00022737"/>
    </source>
</evidence>
<dbReference type="GeneID" id="90076374"/>
<dbReference type="PROSITE" id="PS50082">
    <property type="entry name" value="WD_REPEATS_2"/>
    <property type="match status" value="6"/>
</dbReference>
<feature type="repeat" description="WD" evidence="5">
    <location>
        <begin position="247"/>
        <end position="288"/>
    </location>
</feature>
<feature type="repeat" description="WD" evidence="5">
    <location>
        <begin position="1"/>
        <end position="27"/>
    </location>
</feature>
<dbReference type="RefSeq" id="XP_064855381.1">
    <property type="nucleotide sequence ID" value="XM_064999309.1"/>
</dbReference>
<dbReference type="Pfam" id="PF00400">
    <property type="entry name" value="WD40"/>
    <property type="match status" value="6"/>
</dbReference>
<evidence type="ECO:0000256" key="1">
    <source>
        <dbReference type="ARBA" id="ARBA00009890"/>
    </source>
</evidence>
<keyword evidence="7" id="KW-1185">Reference proteome</keyword>
<keyword evidence="4" id="KW-0677">Repeat</keyword>
<dbReference type="InterPro" id="IPR011047">
    <property type="entry name" value="Quinoprotein_ADH-like_sf"/>
</dbReference>
<dbReference type="AlphaFoldDB" id="A0AAV5QV40"/>
<proteinExistence type="inferred from homology"/>
<sequence>MSVILASAGYDSTIKFWDALSGACSRTVQVDFQVNTLQITNDKRLLGAGGAPIRLYDLSRSKMNPIMSYEENTVVSSLMFAADDNWLVAASEDGSIKIWDTRAPRCQRHFENGSVVNDVVIHPNQGEIMSCDKDGTVKVWDLSEERETYRLTPNETNPVSLSSLSVASNGSILVTSSKDGEVYMWAMSDLAAGDSKEKMKSVRKLKAHDDYCTRILLSSDAKHLATCSADSTAKIWNTSTFDLETVLDKHKKWVWDCAFSADSAYLVTASSDNYVRLWDLATNEVVREYGGMSGHQKPVTCCALNDI</sequence>
<dbReference type="GO" id="GO:0032956">
    <property type="term" value="P:regulation of actin cytoskeleton organization"/>
    <property type="evidence" value="ECO:0007669"/>
    <property type="project" value="TreeGrafter"/>
</dbReference>
<evidence type="ECO:0000256" key="2">
    <source>
        <dbReference type="ARBA" id="ARBA00018867"/>
    </source>
</evidence>
<evidence type="ECO:0000313" key="7">
    <source>
        <dbReference type="Proteomes" id="UP001360560"/>
    </source>
</evidence>
<dbReference type="Proteomes" id="UP001360560">
    <property type="component" value="Unassembled WGS sequence"/>
</dbReference>
<name>A0AAV5QV40_9ASCO</name>
<dbReference type="GO" id="GO:0031932">
    <property type="term" value="C:TORC2 complex"/>
    <property type="evidence" value="ECO:0007669"/>
    <property type="project" value="InterPro"/>
</dbReference>
<dbReference type="EMBL" id="BTFZ01000020">
    <property type="protein sequence ID" value="GMM38386.1"/>
    <property type="molecule type" value="Genomic_DNA"/>
</dbReference>
<dbReference type="GO" id="GO:0031929">
    <property type="term" value="P:TOR signaling"/>
    <property type="evidence" value="ECO:0007669"/>
    <property type="project" value="InterPro"/>
</dbReference>
<protein>
    <recommendedName>
        <fullName evidence="2">Target of rapamycin complex subunit LST8</fullName>
    </recommendedName>
</protein>
<dbReference type="SUPFAM" id="SSF50998">
    <property type="entry name" value="Quinoprotein alcohol dehydrogenase-like"/>
    <property type="match status" value="1"/>
</dbReference>
<feature type="repeat" description="WD" evidence="5">
    <location>
        <begin position="154"/>
        <end position="185"/>
    </location>
</feature>
<comment type="similarity">
    <text evidence="1">Belongs to the WD repeat LST8 family.</text>
</comment>
<evidence type="ECO:0000313" key="6">
    <source>
        <dbReference type="EMBL" id="GMM38386.1"/>
    </source>
</evidence>
<dbReference type="InterPro" id="IPR015943">
    <property type="entry name" value="WD40/YVTN_repeat-like_dom_sf"/>
</dbReference>
<dbReference type="CDD" id="cd00200">
    <property type="entry name" value="WD40"/>
    <property type="match status" value="1"/>
</dbReference>
<dbReference type="Gene3D" id="2.130.10.10">
    <property type="entry name" value="YVTN repeat-like/Quinoprotein amine dehydrogenase"/>
    <property type="match status" value="1"/>
</dbReference>
<dbReference type="InterPro" id="IPR019775">
    <property type="entry name" value="WD40_repeat_CS"/>
</dbReference>
<dbReference type="PROSITE" id="PS00678">
    <property type="entry name" value="WD_REPEATS_1"/>
    <property type="match status" value="4"/>
</dbReference>
<feature type="repeat" description="WD" evidence="5">
    <location>
        <begin position="116"/>
        <end position="150"/>
    </location>
</feature>
<dbReference type="InterPro" id="IPR001680">
    <property type="entry name" value="WD40_rpt"/>
</dbReference>
<dbReference type="InterPro" id="IPR037588">
    <property type="entry name" value="MLST8"/>
</dbReference>
<feature type="repeat" description="WD" evidence="5">
    <location>
        <begin position="205"/>
        <end position="246"/>
    </location>
</feature>
<dbReference type="SMART" id="SM00320">
    <property type="entry name" value="WD40"/>
    <property type="match status" value="6"/>
</dbReference>
<evidence type="ECO:0000256" key="5">
    <source>
        <dbReference type="PROSITE-ProRule" id="PRU00221"/>
    </source>
</evidence>